<organism evidence="2 3">
    <name type="scientific">Cochliobolus sativus (strain ND90Pr / ATCC 201652)</name>
    <name type="common">Common root rot and spot blotch fungus</name>
    <name type="synonym">Bipolaris sorokiniana</name>
    <dbReference type="NCBI Taxonomy" id="665912"/>
    <lineage>
        <taxon>Eukaryota</taxon>
        <taxon>Fungi</taxon>
        <taxon>Dikarya</taxon>
        <taxon>Ascomycota</taxon>
        <taxon>Pezizomycotina</taxon>
        <taxon>Dothideomycetes</taxon>
        <taxon>Pleosporomycetidae</taxon>
        <taxon>Pleosporales</taxon>
        <taxon>Pleosporineae</taxon>
        <taxon>Pleosporaceae</taxon>
        <taxon>Bipolaris</taxon>
    </lineage>
</organism>
<feature type="coiled-coil region" evidence="1">
    <location>
        <begin position="107"/>
        <end position="169"/>
    </location>
</feature>
<reference evidence="2 3" key="1">
    <citation type="journal article" date="2012" name="PLoS Pathog.">
        <title>Diverse lifestyles and strategies of plant pathogenesis encoded in the genomes of eighteen Dothideomycetes fungi.</title>
        <authorList>
            <person name="Ohm R.A."/>
            <person name="Feau N."/>
            <person name="Henrissat B."/>
            <person name="Schoch C.L."/>
            <person name="Horwitz B.A."/>
            <person name="Barry K.W."/>
            <person name="Condon B.J."/>
            <person name="Copeland A.C."/>
            <person name="Dhillon B."/>
            <person name="Glaser F."/>
            <person name="Hesse C.N."/>
            <person name="Kosti I."/>
            <person name="LaButti K."/>
            <person name="Lindquist E.A."/>
            <person name="Lucas S."/>
            <person name="Salamov A.A."/>
            <person name="Bradshaw R.E."/>
            <person name="Ciuffetti L."/>
            <person name="Hamelin R.C."/>
            <person name="Kema G.H.J."/>
            <person name="Lawrence C."/>
            <person name="Scott J.A."/>
            <person name="Spatafora J.W."/>
            <person name="Turgeon B.G."/>
            <person name="de Wit P.J.G.M."/>
            <person name="Zhong S."/>
            <person name="Goodwin S.B."/>
            <person name="Grigoriev I.V."/>
        </authorList>
    </citation>
    <scope>NUCLEOTIDE SEQUENCE [LARGE SCALE GENOMIC DNA]</scope>
    <source>
        <strain evidence="3">ND90Pr / ATCC 201652</strain>
    </source>
</reference>
<dbReference type="KEGG" id="bsc:COCSADRAFT_199199"/>
<dbReference type="OMA" id="ATYPEND"/>
<proteinExistence type="predicted"/>
<keyword evidence="3" id="KW-1185">Reference proteome</keyword>
<evidence type="ECO:0000313" key="2">
    <source>
        <dbReference type="EMBL" id="EMD64991.1"/>
    </source>
</evidence>
<keyword evidence="1" id="KW-0175">Coiled coil</keyword>
<gene>
    <name evidence="2" type="ORF">COCSADRAFT_199199</name>
</gene>
<dbReference type="OrthoDB" id="3796753at2759"/>
<dbReference type="HOGENOM" id="CLU_804075_0_0_1"/>
<dbReference type="AlphaFoldDB" id="M2T6X0"/>
<reference evidence="3" key="2">
    <citation type="journal article" date="2013" name="PLoS Genet.">
        <title>Comparative genome structure, secondary metabolite, and effector coding capacity across Cochliobolus pathogens.</title>
        <authorList>
            <person name="Condon B.J."/>
            <person name="Leng Y."/>
            <person name="Wu D."/>
            <person name="Bushley K.E."/>
            <person name="Ohm R.A."/>
            <person name="Otillar R."/>
            <person name="Martin J."/>
            <person name="Schackwitz W."/>
            <person name="Grimwood J."/>
            <person name="MohdZainudin N."/>
            <person name="Xue C."/>
            <person name="Wang R."/>
            <person name="Manning V.A."/>
            <person name="Dhillon B."/>
            <person name="Tu Z.J."/>
            <person name="Steffenson B.J."/>
            <person name="Salamov A."/>
            <person name="Sun H."/>
            <person name="Lowry S."/>
            <person name="LaButti K."/>
            <person name="Han J."/>
            <person name="Copeland A."/>
            <person name="Lindquist E."/>
            <person name="Barry K."/>
            <person name="Schmutz J."/>
            <person name="Baker S.E."/>
            <person name="Ciuffetti L.M."/>
            <person name="Grigoriev I.V."/>
            <person name="Zhong S."/>
            <person name="Turgeon B.G."/>
        </authorList>
    </citation>
    <scope>NUCLEOTIDE SEQUENCE [LARGE SCALE GENOMIC DNA]</scope>
    <source>
        <strain evidence="3">ND90Pr / ATCC 201652</strain>
    </source>
</reference>
<dbReference type="GeneID" id="19134088"/>
<dbReference type="RefSeq" id="XP_007699518.1">
    <property type="nucleotide sequence ID" value="XM_007701328.1"/>
</dbReference>
<evidence type="ECO:0000313" key="3">
    <source>
        <dbReference type="Proteomes" id="UP000016934"/>
    </source>
</evidence>
<evidence type="ECO:0000256" key="1">
    <source>
        <dbReference type="SAM" id="Coils"/>
    </source>
</evidence>
<protein>
    <submittedName>
        <fullName evidence="2">Uncharacterized protein</fullName>
    </submittedName>
</protein>
<name>M2T6X0_COCSN</name>
<accession>M2T6X0</accession>
<dbReference type="EMBL" id="KB445642">
    <property type="protein sequence ID" value="EMD64991.1"/>
    <property type="molecule type" value="Genomic_DNA"/>
</dbReference>
<dbReference type="Proteomes" id="UP000016934">
    <property type="component" value="Unassembled WGS sequence"/>
</dbReference>
<sequence length="320" mass="36973">MSFNLDVLFFEPADLGLDNPMADPYKHEISEVKHGEPLCVSDINDEELEEGESEQRRLRSVIAHLSQQCDYWIAQAEEHDRTIADLEQRTSMDTAHAELPRDILRRINRLESEMVRLRAENAQLKETHKTTERENILLGIQNESKANKLKGANTKVKNAKQVAKVMEAKQRHLASQRKMKERDDALAATQEQRKLNEDLRAELVTEQSGVPHMRDTSVAPNDTVVVAPIEFEVRRVDVQCIMVELGQRQMDWTVGIEEWYKEWNMRMYEDMLNRLNGYVERAAENGGQACRRACEAPCRFTKSCHDEEVYAHVGPWRSAE</sequence>